<evidence type="ECO:0008006" key="11">
    <source>
        <dbReference type="Google" id="ProtNLM"/>
    </source>
</evidence>
<evidence type="ECO:0000256" key="4">
    <source>
        <dbReference type="ARBA" id="ARBA00022490"/>
    </source>
</evidence>
<dbReference type="PANTHER" id="PTHR11127:SF2">
    <property type="entry name" value="LARGE RIBOSOMAL SUBUNIT PROTEIN EL14"/>
    <property type="match status" value="1"/>
</dbReference>
<keyword evidence="5" id="KW-0689">Ribosomal protein</keyword>
<gene>
    <name evidence="9" type="ORF">LIPSTDRAFT_6369</name>
</gene>
<dbReference type="STRING" id="675824.A0A1E3PW97"/>
<dbReference type="Proteomes" id="UP000094385">
    <property type="component" value="Unassembled WGS sequence"/>
</dbReference>
<dbReference type="InterPro" id="IPR008991">
    <property type="entry name" value="Translation_prot_SH3-like_sf"/>
</dbReference>
<dbReference type="InterPro" id="IPR014722">
    <property type="entry name" value="Rib_uL2_dom2"/>
</dbReference>
<dbReference type="GO" id="GO:0003735">
    <property type="term" value="F:structural constituent of ribosome"/>
    <property type="evidence" value="ECO:0007669"/>
    <property type="project" value="InterPro"/>
</dbReference>
<dbReference type="GO" id="GO:0003723">
    <property type="term" value="F:RNA binding"/>
    <property type="evidence" value="ECO:0007669"/>
    <property type="project" value="InterPro"/>
</dbReference>
<sequence>MSEEVTTVKGSSWRLVEVGRVILINKGEYAGKLATIVEIIDHKRVLIDGPISGVPRQAFPLARATLTPIVIPKLTRGARSGTTAKKWTEAGVDEKWAKSAWAQKIKSREIRWGLTDFERFQVLILKKQRRYAVKKALAKAKKLA</sequence>
<evidence type="ECO:0000256" key="2">
    <source>
        <dbReference type="ARBA" id="ARBA00004496"/>
    </source>
</evidence>
<keyword evidence="6" id="KW-0687">Ribonucleoprotein</keyword>
<evidence type="ECO:0000259" key="8">
    <source>
        <dbReference type="Pfam" id="PF01929"/>
    </source>
</evidence>
<keyword evidence="4" id="KW-0963">Cytoplasm</keyword>
<dbReference type="SUPFAM" id="SSF50104">
    <property type="entry name" value="Translation proteins SH3-like domain"/>
    <property type="match status" value="1"/>
</dbReference>
<dbReference type="Pfam" id="PF00467">
    <property type="entry name" value="KOW"/>
    <property type="match status" value="1"/>
</dbReference>
<feature type="domain" description="KOW" evidence="7">
    <location>
        <begin position="18"/>
        <end position="48"/>
    </location>
</feature>
<evidence type="ECO:0000259" key="7">
    <source>
        <dbReference type="Pfam" id="PF00467"/>
    </source>
</evidence>
<dbReference type="FunFam" id="2.30.30.30:FF:000030">
    <property type="entry name" value="60S ribosomal protein L14"/>
    <property type="match status" value="1"/>
</dbReference>
<evidence type="ECO:0000256" key="3">
    <source>
        <dbReference type="ARBA" id="ARBA00006592"/>
    </source>
</evidence>
<comment type="similarity">
    <text evidence="3">Belongs to the eukaryotic ribosomal protein eL14 family.</text>
</comment>
<evidence type="ECO:0000313" key="9">
    <source>
        <dbReference type="EMBL" id="ODQ69695.1"/>
    </source>
</evidence>
<comment type="subcellular location">
    <subcellularLocation>
        <location evidence="2">Cytoplasm</location>
    </subcellularLocation>
</comment>
<dbReference type="Pfam" id="PF01929">
    <property type="entry name" value="Ribosomal_L14e"/>
    <property type="match status" value="1"/>
</dbReference>
<dbReference type="InterPro" id="IPR039660">
    <property type="entry name" value="Ribosomal_eL14"/>
</dbReference>
<comment type="function">
    <text evidence="1">Component of the ribosome, a large ribonucleoprotein complex responsible for the synthesis of proteins in the cell. The small ribosomal subunit (SSU) binds messenger RNAs (mRNAs) and translates the encoded message by selecting cognate aminoacyl-transfer RNA (tRNA) molecules. The large subunit (LSU) contains the ribosomal catalytic site termed the peptidyl transferase center (PTC), which catalyzes the formation of peptide bonds, thereby polymerizing the amino acids delivered by tRNAs into a polypeptide chain. The nascent polypeptides leave the ribosome through a tunnel in the LSU and interact with protein factors that function in enzymatic processing, targeting, and the membrane insertion of nascent chains at the exit of the ribosomal tunnel.</text>
</comment>
<proteinExistence type="inferred from homology"/>
<keyword evidence="10" id="KW-1185">Reference proteome</keyword>
<accession>A0A1E3PW97</accession>
<dbReference type="GO" id="GO:0006412">
    <property type="term" value="P:translation"/>
    <property type="evidence" value="ECO:0007669"/>
    <property type="project" value="InterPro"/>
</dbReference>
<dbReference type="CDD" id="cd23702">
    <property type="entry name" value="eL14"/>
    <property type="match status" value="1"/>
</dbReference>
<evidence type="ECO:0000256" key="6">
    <source>
        <dbReference type="ARBA" id="ARBA00023274"/>
    </source>
</evidence>
<dbReference type="GO" id="GO:0022625">
    <property type="term" value="C:cytosolic large ribosomal subunit"/>
    <property type="evidence" value="ECO:0007669"/>
    <property type="project" value="TreeGrafter"/>
</dbReference>
<dbReference type="InterPro" id="IPR005824">
    <property type="entry name" value="KOW"/>
</dbReference>
<dbReference type="Gene3D" id="6.10.250.2270">
    <property type="match status" value="1"/>
</dbReference>
<dbReference type="InterPro" id="IPR002784">
    <property type="entry name" value="Ribosomal_eL14_dom"/>
</dbReference>
<dbReference type="GO" id="GO:0042273">
    <property type="term" value="P:ribosomal large subunit biogenesis"/>
    <property type="evidence" value="ECO:0007669"/>
    <property type="project" value="TreeGrafter"/>
</dbReference>
<dbReference type="EMBL" id="KV454302">
    <property type="protein sequence ID" value="ODQ69695.1"/>
    <property type="molecule type" value="Genomic_DNA"/>
</dbReference>
<name>A0A1E3PW97_LIPST</name>
<evidence type="ECO:0000313" key="10">
    <source>
        <dbReference type="Proteomes" id="UP000094385"/>
    </source>
</evidence>
<dbReference type="PANTHER" id="PTHR11127">
    <property type="entry name" value="60S RIBOSOMAL PROTEIN L14"/>
    <property type="match status" value="1"/>
</dbReference>
<reference evidence="9 10" key="1">
    <citation type="journal article" date="2016" name="Proc. Natl. Acad. Sci. U.S.A.">
        <title>Comparative genomics of biotechnologically important yeasts.</title>
        <authorList>
            <person name="Riley R."/>
            <person name="Haridas S."/>
            <person name="Wolfe K.H."/>
            <person name="Lopes M.R."/>
            <person name="Hittinger C.T."/>
            <person name="Goeker M."/>
            <person name="Salamov A.A."/>
            <person name="Wisecaver J.H."/>
            <person name="Long T.M."/>
            <person name="Calvey C.H."/>
            <person name="Aerts A.L."/>
            <person name="Barry K.W."/>
            <person name="Choi C."/>
            <person name="Clum A."/>
            <person name="Coughlan A.Y."/>
            <person name="Deshpande S."/>
            <person name="Douglass A.P."/>
            <person name="Hanson S.J."/>
            <person name="Klenk H.-P."/>
            <person name="LaButti K.M."/>
            <person name="Lapidus A."/>
            <person name="Lindquist E.A."/>
            <person name="Lipzen A.M."/>
            <person name="Meier-Kolthoff J.P."/>
            <person name="Ohm R.A."/>
            <person name="Otillar R.P."/>
            <person name="Pangilinan J.L."/>
            <person name="Peng Y."/>
            <person name="Rokas A."/>
            <person name="Rosa C.A."/>
            <person name="Scheuner C."/>
            <person name="Sibirny A.A."/>
            <person name="Slot J.C."/>
            <person name="Stielow J.B."/>
            <person name="Sun H."/>
            <person name="Kurtzman C.P."/>
            <person name="Blackwell M."/>
            <person name="Grigoriev I.V."/>
            <person name="Jeffries T.W."/>
        </authorList>
    </citation>
    <scope>NUCLEOTIDE SEQUENCE [LARGE SCALE GENOMIC DNA]</scope>
    <source>
        <strain evidence="9 10">NRRL Y-11557</strain>
    </source>
</reference>
<evidence type="ECO:0000256" key="1">
    <source>
        <dbReference type="ARBA" id="ARBA00004021"/>
    </source>
</evidence>
<dbReference type="AlphaFoldDB" id="A0A1E3PW97"/>
<dbReference type="Gene3D" id="2.30.30.30">
    <property type="match status" value="1"/>
</dbReference>
<evidence type="ECO:0000256" key="5">
    <source>
        <dbReference type="ARBA" id="ARBA00022980"/>
    </source>
</evidence>
<dbReference type="OrthoDB" id="1875589at2759"/>
<feature type="domain" description="Large ribosomal subunit protein eL14" evidence="8">
    <location>
        <begin position="55"/>
        <end position="130"/>
    </location>
</feature>
<organism evidence="9 10">
    <name type="scientific">Lipomyces starkeyi NRRL Y-11557</name>
    <dbReference type="NCBI Taxonomy" id="675824"/>
    <lineage>
        <taxon>Eukaryota</taxon>
        <taxon>Fungi</taxon>
        <taxon>Dikarya</taxon>
        <taxon>Ascomycota</taxon>
        <taxon>Saccharomycotina</taxon>
        <taxon>Lipomycetes</taxon>
        <taxon>Lipomycetales</taxon>
        <taxon>Lipomycetaceae</taxon>
        <taxon>Lipomyces</taxon>
    </lineage>
</organism>
<protein>
    <recommendedName>
        <fullName evidence="11">KOW domain-containing protein</fullName>
    </recommendedName>
</protein>
<dbReference type="GO" id="GO:0030684">
    <property type="term" value="C:preribosome"/>
    <property type="evidence" value="ECO:0007669"/>
    <property type="project" value="EnsemblFungi"/>
</dbReference>